<evidence type="ECO:0000256" key="2">
    <source>
        <dbReference type="ARBA" id="ARBA00005179"/>
    </source>
</evidence>
<protein>
    <recommendedName>
        <fullName evidence="9">Cytochrome P450</fullName>
    </recommendedName>
</protein>
<organism evidence="7 8">
    <name type="scientific">Fibroporia radiculosa</name>
    <dbReference type="NCBI Taxonomy" id="599839"/>
    <lineage>
        <taxon>Eukaryota</taxon>
        <taxon>Fungi</taxon>
        <taxon>Dikarya</taxon>
        <taxon>Basidiomycota</taxon>
        <taxon>Agaricomycotina</taxon>
        <taxon>Agaricomycetes</taxon>
        <taxon>Polyporales</taxon>
        <taxon>Fibroporiaceae</taxon>
        <taxon>Fibroporia</taxon>
    </lineage>
</organism>
<keyword evidence="5 6" id="KW-0349">Heme</keyword>
<feature type="binding site" description="axial binding residue" evidence="5">
    <location>
        <position position="415"/>
    </location>
    <ligand>
        <name>heme</name>
        <dbReference type="ChEBI" id="CHEBI:30413"/>
    </ligand>
    <ligandPart>
        <name>Fe</name>
        <dbReference type="ChEBI" id="CHEBI:18248"/>
    </ligandPart>
</feature>
<comment type="similarity">
    <text evidence="6">Belongs to the cytochrome P450 family.</text>
</comment>
<dbReference type="GO" id="GO:0016705">
    <property type="term" value="F:oxidoreductase activity, acting on paired donors, with incorporation or reduction of molecular oxygen"/>
    <property type="evidence" value="ECO:0007669"/>
    <property type="project" value="InterPro"/>
</dbReference>
<name>J4H267_9APHY</name>
<comment type="pathway">
    <text evidence="2">Secondary metabolite biosynthesis.</text>
</comment>
<proteinExistence type="inferred from homology"/>
<dbReference type="GO" id="GO:0005506">
    <property type="term" value="F:iron ion binding"/>
    <property type="evidence" value="ECO:0007669"/>
    <property type="project" value="InterPro"/>
</dbReference>
<sequence>MLTFYFLCLTGLWFVYDRLILSPLGKLRGPNLAAATRLVLMYYEFTGRRREWIHALHMKYGPVVRIAPDEVSFATWDAVKEIYVTDGSGYDKPPFYRLFDNYRTQCMFSTLGKGPHGERKKLFAEKYSKSYIMQPHTVSGIQERAEQFVEKCTENLGAAADIYFYAHCYALDCITYHLFDPYGTRSLTEAVDQLRVKELSYDDGLHISYLQHYFPVVYPYISRFFEPTTRRRDAAIASRVLDISRRTDIASHTVLHKLQEVEDETTPNGIASELLDNAIAGIDTTGDGLCFLLYHLSLPGTADVQEKLHKELVSNPTMPLDDLPYLDAVVKEGLRCFAPIPMSLPRKVPKGGRTIAGEFVPEDTIVSCQAYTLHRLDTAVFDDAEMFVPERWLKSKGAVDRNQLFFAFSTGGRGCIGKHLALLEMKMLLKEIYTTCRTSVAPEMKASMELHDQIMSSRPKGQKCLIKFEKIE</sequence>
<keyword evidence="4 5" id="KW-0408">Iron</keyword>
<dbReference type="GeneID" id="24095905"/>
<evidence type="ECO:0000256" key="6">
    <source>
        <dbReference type="RuleBase" id="RU000461"/>
    </source>
</evidence>
<dbReference type="InterPro" id="IPR002401">
    <property type="entry name" value="Cyt_P450_E_grp-I"/>
</dbReference>
<keyword evidence="8" id="KW-1185">Reference proteome</keyword>
<dbReference type="OrthoDB" id="1470350at2759"/>
<dbReference type="STRING" id="599839.J4H267"/>
<dbReference type="Pfam" id="PF00067">
    <property type="entry name" value="p450"/>
    <property type="match status" value="1"/>
</dbReference>
<dbReference type="PANTHER" id="PTHR24305">
    <property type="entry name" value="CYTOCHROME P450"/>
    <property type="match status" value="1"/>
</dbReference>
<evidence type="ECO:0000256" key="3">
    <source>
        <dbReference type="ARBA" id="ARBA00022723"/>
    </source>
</evidence>
<dbReference type="InterPro" id="IPR036396">
    <property type="entry name" value="Cyt_P450_sf"/>
</dbReference>
<dbReference type="SUPFAM" id="SSF48264">
    <property type="entry name" value="Cytochrome P450"/>
    <property type="match status" value="1"/>
</dbReference>
<dbReference type="RefSeq" id="XP_012180277.1">
    <property type="nucleotide sequence ID" value="XM_012324887.1"/>
</dbReference>
<dbReference type="InterPro" id="IPR001128">
    <property type="entry name" value="Cyt_P450"/>
</dbReference>
<dbReference type="AlphaFoldDB" id="J4H267"/>
<dbReference type="PRINTS" id="PR00385">
    <property type="entry name" value="P450"/>
</dbReference>
<dbReference type="EMBL" id="HE797012">
    <property type="protein sequence ID" value="CCM00994.1"/>
    <property type="molecule type" value="Genomic_DNA"/>
</dbReference>
<dbReference type="Gene3D" id="1.10.630.10">
    <property type="entry name" value="Cytochrome P450"/>
    <property type="match status" value="1"/>
</dbReference>
<dbReference type="GO" id="GO:0004497">
    <property type="term" value="F:monooxygenase activity"/>
    <property type="evidence" value="ECO:0007669"/>
    <property type="project" value="UniProtKB-KW"/>
</dbReference>
<evidence type="ECO:0000256" key="5">
    <source>
        <dbReference type="PIRSR" id="PIRSR602401-1"/>
    </source>
</evidence>
<dbReference type="PANTHER" id="PTHR24305:SF164">
    <property type="entry name" value="P450, PUTATIVE (EUROFUNG)-RELATED"/>
    <property type="match status" value="1"/>
</dbReference>
<reference evidence="7 8" key="1">
    <citation type="journal article" date="2012" name="Appl. Environ. Microbiol.">
        <title>Short-read sequencing for genomic analysis of the brown rot fungus Fibroporia radiculosa.</title>
        <authorList>
            <person name="Tang J.D."/>
            <person name="Perkins A.D."/>
            <person name="Sonstegard T.S."/>
            <person name="Schroeder S.G."/>
            <person name="Burgess S.C."/>
            <person name="Diehl S.V."/>
        </authorList>
    </citation>
    <scope>NUCLEOTIDE SEQUENCE [LARGE SCALE GENOMIC DNA]</scope>
    <source>
        <strain evidence="7 8">TFFH 294</strain>
    </source>
</reference>
<evidence type="ECO:0000313" key="8">
    <source>
        <dbReference type="Proteomes" id="UP000006352"/>
    </source>
</evidence>
<dbReference type="CDD" id="cd11059">
    <property type="entry name" value="CYP_fungal"/>
    <property type="match status" value="1"/>
</dbReference>
<comment type="cofactor">
    <cofactor evidence="1 5">
        <name>heme</name>
        <dbReference type="ChEBI" id="CHEBI:30413"/>
    </cofactor>
</comment>
<dbReference type="Proteomes" id="UP000006352">
    <property type="component" value="Unassembled WGS sequence"/>
</dbReference>
<dbReference type="InterPro" id="IPR017972">
    <property type="entry name" value="Cyt_P450_CS"/>
</dbReference>
<keyword evidence="6" id="KW-0560">Oxidoreductase</keyword>
<gene>
    <name evidence="7" type="ORF">FIBRA_03042</name>
</gene>
<dbReference type="GO" id="GO:0020037">
    <property type="term" value="F:heme binding"/>
    <property type="evidence" value="ECO:0007669"/>
    <property type="project" value="InterPro"/>
</dbReference>
<accession>J4H267</accession>
<dbReference type="InterPro" id="IPR050121">
    <property type="entry name" value="Cytochrome_P450_monoxygenase"/>
</dbReference>
<evidence type="ECO:0008006" key="9">
    <source>
        <dbReference type="Google" id="ProtNLM"/>
    </source>
</evidence>
<keyword evidence="6" id="KW-0503">Monooxygenase</keyword>
<dbReference type="PRINTS" id="PR00463">
    <property type="entry name" value="EP450I"/>
</dbReference>
<dbReference type="PROSITE" id="PS00086">
    <property type="entry name" value="CYTOCHROME_P450"/>
    <property type="match status" value="1"/>
</dbReference>
<evidence type="ECO:0000256" key="1">
    <source>
        <dbReference type="ARBA" id="ARBA00001971"/>
    </source>
</evidence>
<dbReference type="HOGENOM" id="CLU_001570_14_2_1"/>
<evidence type="ECO:0000313" key="7">
    <source>
        <dbReference type="EMBL" id="CCM00994.1"/>
    </source>
</evidence>
<evidence type="ECO:0000256" key="4">
    <source>
        <dbReference type="ARBA" id="ARBA00023004"/>
    </source>
</evidence>
<dbReference type="InParanoid" id="J4H267"/>
<keyword evidence="3 5" id="KW-0479">Metal-binding</keyword>